<keyword evidence="6 7" id="KW-0472">Membrane</keyword>
<dbReference type="Pfam" id="PF00528">
    <property type="entry name" value="BPD_transp_1"/>
    <property type="match status" value="1"/>
</dbReference>
<evidence type="ECO:0000256" key="2">
    <source>
        <dbReference type="ARBA" id="ARBA00022448"/>
    </source>
</evidence>
<dbReference type="SUPFAM" id="SSF161098">
    <property type="entry name" value="MetI-like"/>
    <property type="match status" value="1"/>
</dbReference>
<keyword evidence="5 7" id="KW-1133">Transmembrane helix</keyword>
<dbReference type="EMBL" id="UOFT01000025">
    <property type="protein sequence ID" value="VAW92429.1"/>
    <property type="molecule type" value="Genomic_DNA"/>
</dbReference>
<keyword evidence="3" id="KW-1003">Cell membrane</keyword>
<protein>
    <submittedName>
        <fullName evidence="9">Urea carboxylase-related ABC transporter, permease protein</fullName>
    </submittedName>
</protein>
<gene>
    <name evidence="9" type="ORF">MNBD_GAMMA23-400</name>
</gene>
<evidence type="ECO:0000256" key="7">
    <source>
        <dbReference type="SAM" id="Phobius"/>
    </source>
</evidence>
<feature type="transmembrane region" description="Helical" evidence="7">
    <location>
        <begin position="116"/>
        <end position="138"/>
    </location>
</feature>
<keyword evidence="4 7" id="KW-0812">Transmembrane</keyword>
<organism evidence="9">
    <name type="scientific">hydrothermal vent metagenome</name>
    <dbReference type="NCBI Taxonomy" id="652676"/>
    <lineage>
        <taxon>unclassified sequences</taxon>
        <taxon>metagenomes</taxon>
        <taxon>ecological metagenomes</taxon>
    </lineage>
</organism>
<evidence type="ECO:0000259" key="8">
    <source>
        <dbReference type="PROSITE" id="PS50928"/>
    </source>
</evidence>
<feature type="transmembrane region" description="Helical" evidence="7">
    <location>
        <begin position="197"/>
        <end position="219"/>
    </location>
</feature>
<dbReference type="PROSITE" id="PS50928">
    <property type="entry name" value="ABC_TM1"/>
    <property type="match status" value="1"/>
</dbReference>
<evidence type="ECO:0000256" key="4">
    <source>
        <dbReference type="ARBA" id="ARBA00022692"/>
    </source>
</evidence>
<dbReference type="Gene3D" id="1.10.3720.10">
    <property type="entry name" value="MetI-like"/>
    <property type="match status" value="1"/>
</dbReference>
<dbReference type="CDD" id="cd06261">
    <property type="entry name" value="TM_PBP2"/>
    <property type="match status" value="1"/>
</dbReference>
<dbReference type="GO" id="GO:0005886">
    <property type="term" value="C:plasma membrane"/>
    <property type="evidence" value="ECO:0007669"/>
    <property type="project" value="UniProtKB-SubCell"/>
</dbReference>
<dbReference type="AlphaFoldDB" id="A0A3B1A2N2"/>
<evidence type="ECO:0000256" key="6">
    <source>
        <dbReference type="ARBA" id="ARBA00023136"/>
    </source>
</evidence>
<keyword evidence="2" id="KW-0813">Transport</keyword>
<dbReference type="PANTHER" id="PTHR30151:SF0">
    <property type="entry name" value="ABC TRANSPORTER PERMEASE PROTEIN MJ0413-RELATED"/>
    <property type="match status" value="1"/>
</dbReference>
<feature type="transmembrane region" description="Helical" evidence="7">
    <location>
        <begin position="12"/>
        <end position="34"/>
    </location>
</feature>
<feature type="domain" description="ABC transmembrane type-1" evidence="8">
    <location>
        <begin position="78"/>
        <end position="258"/>
    </location>
</feature>
<proteinExistence type="predicted"/>
<evidence type="ECO:0000256" key="1">
    <source>
        <dbReference type="ARBA" id="ARBA00004651"/>
    </source>
</evidence>
<evidence type="ECO:0000256" key="3">
    <source>
        <dbReference type="ARBA" id="ARBA00022475"/>
    </source>
</evidence>
<dbReference type="InterPro" id="IPR035906">
    <property type="entry name" value="MetI-like_sf"/>
</dbReference>
<name>A0A3B1A2N2_9ZZZZ</name>
<feature type="transmembrane region" description="Helical" evidence="7">
    <location>
        <begin position="85"/>
        <end position="109"/>
    </location>
</feature>
<reference evidence="9" key="1">
    <citation type="submission" date="2018-06" db="EMBL/GenBank/DDBJ databases">
        <authorList>
            <person name="Zhirakovskaya E."/>
        </authorList>
    </citation>
    <scope>NUCLEOTIDE SEQUENCE</scope>
</reference>
<evidence type="ECO:0000256" key="5">
    <source>
        <dbReference type="ARBA" id="ARBA00022989"/>
    </source>
</evidence>
<dbReference type="PANTHER" id="PTHR30151">
    <property type="entry name" value="ALKANE SULFONATE ABC TRANSPORTER-RELATED, MEMBRANE SUBUNIT"/>
    <property type="match status" value="1"/>
</dbReference>
<dbReference type="GO" id="GO:0055085">
    <property type="term" value="P:transmembrane transport"/>
    <property type="evidence" value="ECO:0007669"/>
    <property type="project" value="InterPro"/>
</dbReference>
<sequence>MLSKRLMNKKPSAVAKVALGMLPFIATLIVYMWFSDIRLEANPSDKLMPSLSTMGDAINRMALVPSKRSGEYLLLVDTLASLNRLLLGVFISALIGLTFGILNGAIPLVRAKLSPYVTALSLIPPMAILPILFIVFGLGEVSKVMLIVIGITPFLIRDLQARTLELPKEQLIKAQTIGANSWQVIVRVILPQIMPRLLVAVRLSLGTAWLFLIAAEAIASTEGLGYRIFLVRRYLSMDVILPYVVWIAILAFLLDWLLRKLSSRLYPWFQAQSGDKP</sequence>
<accession>A0A3B1A2N2</accession>
<dbReference type="InterPro" id="IPR000515">
    <property type="entry name" value="MetI-like"/>
</dbReference>
<evidence type="ECO:0000313" key="9">
    <source>
        <dbReference type="EMBL" id="VAW92429.1"/>
    </source>
</evidence>
<comment type="subcellular location">
    <subcellularLocation>
        <location evidence="1">Cell membrane</location>
        <topology evidence="1">Multi-pass membrane protein</topology>
    </subcellularLocation>
</comment>
<feature type="transmembrane region" description="Helical" evidence="7">
    <location>
        <begin position="239"/>
        <end position="258"/>
    </location>
</feature>